<feature type="transmembrane region" description="Helical" evidence="7">
    <location>
        <begin position="54"/>
        <end position="73"/>
    </location>
</feature>
<evidence type="ECO:0000256" key="5">
    <source>
        <dbReference type="ARBA" id="ARBA00022989"/>
    </source>
</evidence>
<keyword evidence="5 7" id="KW-1133">Transmembrane helix</keyword>
<evidence type="ECO:0000313" key="9">
    <source>
        <dbReference type="Proteomes" id="UP000294829"/>
    </source>
</evidence>
<keyword evidence="9" id="KW-1185">Reference proteome</keyword>
<dbReference type="GO" id="GO:0005886">
    <property type="term" value="C:plasma membrane"/>
    <property type="evidence" value="ECO:0007669"/>
    <property type="project" value="UniProtKB-SubCell"/>
</dbReference>
<sequence length="214" mass="23148">MKPATGKSLGVGICHRCRQVARLPEATEDASEIDCPTCGAPMHQRKNNSLSHSLAYLIAASVLYIPANVLPVLRTQTILGSEDDTIMSGVIVLVDSGSWPLGALVFFASIVVPLLKLISLSLLIATVKTKSRWAPLQRTRLYRLVEFVGRWSMLDIYVVTLLVGLVQIQSLAIIKPGGGALAFGAVVVLSMLSAMSFDSRLIWDPIQEHDEGNP</sequence>
<comment type="subcellular location">
    <subcellularLocation>
        <location evidence="1">Cell inner membrane</location>
    </subcellularLocation>
</comment>
<dbReference type="Pfam" id="PF04403">
    <property type="entry name" value="PqiA"/>
    <property type="match status" value="1"/>
</dbReference>
<reference evidence="8 9" key="1">
    <citation type="submission" date="2019-03" db="EMBL/GenBank/DDBJ databases">
        <title>Sapientia aquatica gen. nov., sp. nov., isolated from a crater lake.</title>
        <authorList>
            <person name="Felfoldi T."/>
            <person name="Szabo A."/>
            <person name="Toth E."/>
            <person name="Schumann P."/>
            <person name="Keki Z."/>
            <person name="Marialigeti K."/>
            <person name="Mathe I."/>
        </authorList>
    </citation>
    <scope>NUCLEOTIDE SEQUENCE [LARGE SCALE GENOMIC DNA]</scope>
    <source>
        <strain evidence="8 9">SA-152</strain>
    </source>
</reference>
<keyword evidence="4 7" id="KW-0812">Transmembrane</keyword>
<feature type="transmembrane region" description="Helical" evidence="7">
    <location>
        <begin position="180"/>
        <end position="197"/>
    </location>
</feature>
<keyword evidence="2" id="KW-1003">Cell membrane</keyword>
<dbReference type="OrthoDB" id="9800207at2"/>
<evidence type="ECO:0000256" key="6">
    <source>
        <dbReference type="ARBA" id="ARBA00023136"/>
    </source>
</evidence>
<dbReference type="PANTHER" id="PTHR30462:SF3">
    <property type="entry name" value="INTERMEMBRANE TRANSPORT PROTEIN PQIA"/>
    <property type="match status" value="1"/>
</dbReference>
<keyword evidence="6 7" id="KW-0472">Membrane</keyword>
<dbReference type="PANTHER" id="PTHR30462">
    <property type="entry name" value="INTERMEMBRANE TRANSPORT PROTEIN PQIB-RELATED"/>
    <property type="match status" value="1"/>
</dbReference>
<keyword evidence="3" id="KW-0997">Cell inner membrane</keyword>
<dbReference type="InterPro" id="IPR007498">
    <property type="entry name" value="PqiA-like"/>
</dbReference>
<accession>A0A4R5W1S2</accession>
<evidence type="ECO:0000313" key="8">
    <source>
        <dbReference type="EMBL" id="TDK66053.1"/>
    </source>
</evidence>
<dbReference type="Proteomes" id="UP000294829">
    <property type="component" value="Unassembled WGS sequence"/>
</dbReference>
<evidence type="ECO:0000256" key="7">
    <source>
        <dbReference type="SAM" id="Phobius"/>
    </source>
</evidence>
<feature type="transmembrane region" description="Helical" evidence="7">
    <location>
        <begin position="148"/>
        <end position="168"/>
    </location>
</feature>
<dbReference type="InterPro" id="IPR051800">
    <property type="entry name" value="PqiA-PqiB_transport"/>
</dbReference>
<dbReference type="RefSeq" id="WP_133328263.1">
    <property type="nucleotide sequence ID" value="NZ_SMYL01000004.1"/>
</dbReference>
<gene>
    <name evidence="8" type="ORF">E2I14_10710</name>
</gene>
<evidence type="ECO:0000256" key="4">
    <source>
        <dbReference type="ARBA" id="ARBA00022692"/>
    </source>
</evidence>
<comment type="caution">
    <text evidence="8">The sequence shown here is derived from an EMBL/GenBank/DDBJ whole genome shotgun (WGS) entry which is preliminary data.</text>
</comment>
<dbReference type="AlphaFoldDB" id="A0A4R5W1S2"/>
<name>A0A4R5W1S2_9BURK</name>
<organism evidence="8 9">
    <name type="scientific">Sapientia aquatica</name>
    <dbReference type="NCBI Taxonomy" id="1549640"/>
    <lineage>
        <taxon>Bacteria</taxon>
        <taxon>Pseudomonadati</taxon>
        <taxon>Pseudomonadota</taxon>
        <taxon>Betaproteobacteria</taxon>
        <taxon>Burkholderiales</taxon>
        <taxon>Oxalobacteraceae</taxon>
        <taxon>Sapientia</taxon>
    </lineage>
</organism>
<evidence type="ECO:0000256" key="3">
    <source>
        <dbReference type="ARBA" id="ARBA00022519"/>
    </source>
</evidence>
<protein>
    <submittedName>
        <fullName evidence="8">Paraquat-inducible membrane protein A</fullName>
    </submittedName>
</protein>
<proteinExistence type="predicted"/>
<dbReference type="EMBL" id="SMYL01000004">
    <property type="protein sequence ID" value="TDK66053.1"/>
    <property type="molecule type" value="Genomic_DNA"/>
</dbReference>
<evidence type="ECO:0000256" key="1">
    <source>
        <dbReference type="ARBA" id="ARBA00004533"/>
    </source>
</evidence>
<feature type="transmembrane region" description="Helical" evidence="7">
    <location>
        <begin position="103"/>
        <end position="127"/>
    </location>
</feature>
<evidence type="ECO:0000256" key="2">
    <source>
        <dbReference type="ARBA" id="ARBA00022475"/>
    </source>
</evidence>